<evidence type="ECO:0000256" key="16">
    <source>
        <dbReference type="ARBA" id="ARBA00047415"/>
    </source>
</evidence>
<dbReference type="GO" id="GO:0046872">
    <property type="term" value="F:metal ion binding"/>
    <property type="evidence" value="ECO:0007669"/>
    <property type="project" value="UniProtKB-KW"/>
</dbReference>
<dbReference type="UniPathway" id="UPA00392"/>
<dbReference type="Proteomes" id="UP000063781">
    <property type="component" value="Chromosome"/>
</dbReference>
<gene>
    <name evidence="17" type="primary">queH</name>
    <name evidence="18" type="ORF">AOC36_02485</name>
</gene>
<evidence type="ECO:0000256" key="17">
    <source>
        <dbReference type="HAMAP-Rule" id="MF_02089"/>
    </source>
</evidence>
<evidence type="ECO:0000256" key="13">
    <source>
        <dbReference type="ARBA" id="ARBA00023157"/>
    </source>
</evidence>
<comment type="function">
    <text evidence="1 17">Catalyzes the conversion of epoxyqueuosine (oQ) to queuosine (Q), which is a hypermodified base found in the wobble positions of tRNA(Asp), tRNA(Asn), tRNA(His) and tRNA(Tyr).</text>
</comment>
<keyword evidence="14 17" id="KW-0676">Redox-active center</keyword>
<dbReference type="PANTHER" id="PTHR36701:SF1">
    <property type="entry name" value="EPOXYQUEUOSINE REDUCTASE QUEH"/>
    <property type="match status" value="1"/>
</dbReference>
<evidence type="ECO:0000313" key="18">
    <source>
        <dbReference type="EMBL" id="AMC92889.1"/>
    </source>
</evidence>
<name>A0A0X8GYR1_9FIRM</name>
<accession>A0A0X8GYR1</accession>
<keyword evidence="10 17" id="KW-0560">Oxidoreductase</keyword>
<dbReference type="OrthoDB" id="9801033at2"/>
<organism evidence="18 19">
    <name type="scientific">Erysipelothrix larvae</name>
    <dbReference type="NCBI Taxonomy" id="1514105"/>
    <lineage>
        <taxon>Bacteria</taxon>
        <taxon>Bacillati</taxon>
        <taxon>Bacillota</taxon>
        <taxon>Erysipelotrichia</taxon>
        <taxon>Erysipelotrichales</taxon>
        <taxon>Erysipelotrichaceae</taxon>
        <taxon>Erysipelothrix</taxon>
    </lineage>
</organism>
<evidence type="ECO:0000256" key="1">
    <source>
        <dbReference type="ARBA" id="ARBA00002268"/>
    </source>
</evidence>
<evidence type="ECO:0000256" key="9">
    <source>
        <dbReference type="ARBA" id="ARBA00022785"/>
    </source>
</evidence>
<dbReference type="RefSeq" id="WP_067630976.1">
    <property type="nucleotide sequence ID" value="NZ_CP013213.1"/>
</dbReference>
<dbReference type="AlphaFoldDB" id="A0A0X8GYR1"/>
<keyword evidence="9 17" id="KW-0671">Queuosine biosynthesis</keyword>
<evidence type="ECO:0000256" key="4">
    <source>
        <dbReference type="ARBA" id="ARBA00012622"/>
    </source>
</evidence>
<dbReference type="InterPro" id="IPR003828">
    <property type="entry name" value="QueH"/>
</dbReference>
<reference evidence="18 19" key="1">
    <citation type="submission" date="2015-10" db="EMBL/GenBank/DDBJ databases">
        <title>Erysipelothrix larvae sp. LV19 isolated from the larval gut of the rhinoceros beetle, Trypoxylus dichotomus.</title>
        <authorList>
            <person name="Lim S."/>
            <person name="Kim B.-C."/>
        </authorList>
    </citation>
    <scope>NUCLEOTIDE SEQUENCE [LARGE SCALE GENOMIC DNA]</scope>
    <source>
        <strain evidence="18 19">LV19</strain>
    </source>
</reference>
<keyword evidence="7 17" id="KW-0819">tRNA processing</keyword>
<evidence type="ECO:0000256" key="14">
    <source>
        <dbReference type="ARBA" id="ARBA00023284"/>
    </source>
</evidence>
<dbReference type="PANTHER" id="PTHR36701">
    <property type="entry name" value="EPOXYQUEUOSINE REDUCTASE QUEH"/>
    <property type="match status" value="1"/>
</dbReference>
<dbReference type="STRING" id="1514105.AOC36_02485"/>
<feature type="binding site" evidence="17">
    <location>
        <position position="46"/>
    </location>
    <ligand>
        <name>[4Fe-4S] cluster</name>
        <dbReference type="ChEBI" id="CHEBI:49883"/>
    </ligand>
</feature>
<feature type="disulfide bond" description="Redox-active" evidence="17">
    <location>
        <begin position="214"/>
        <end position="216"/>
    </location>
</feature>
<evidence type="ECO:0000256" key="5">
    <source>
        <dbReference type="ARBA" id="ARBA00016895"/>
    </source>
</evidence>
<keyword evidence="6 17" id="KW-0004">4Fe-4S</keyword>
<comment type="pathway">
    <text evidence="2 17">tRNA modification; tRNA-queuosine biosynthesis.</text>
</comment>
<evidence type="ECO:0000256" key="12">
    <source>
        <dbReference type="ARBA" id="ARBA00023014"/>
    </source>
</evidence>
<keyword evidence="11 17" id="KW-0408">Iron</keyword>
<dbReference type="EMBL" id="CP013213">
    <property type="protein sequence ID" value="AMC92889.1"/>
    <property type="molecule type" value="Genomic_DNA"/>
</dbReference>
<feature type="binding site" evidence="17">
    <location>
        <position position="132"/>
    </location>
    <ligand>
        <name>[4Fe-4S] cluster</name>
        <dbReference type="ChEBI" id="CHEBI:49883"/>
    </ligand>
</feature>
<dbReference type="GO" id="GO:0008616">
    <property type="term" value="P:tRNA queuosine(34) biosynthetic process"/>
    <property type="evidence" value="ECO:0007669"/>
    <property type="project" value="UniProtKB-UniRule"/>
</dbReference>
<keyword evidence="8 17" id="KW-0479">Metal-binding</keyword>
<dbReference type="HAMAP" id="MF_02089">
    <property type="entry name" value="QueH"/>
    <property type="match status" value="1"/>
</dbReference>
<evidence type="ECO:0000256" key="8">
    <source>
        <dbReference type="ARBA" id="ARBA00022723"/>
    </source>
</evidence>
<feature type="binding site" evidence="17">
    <location>
        <position position="47"/>
    </location>
    <ligand>
        <name>[4Fe-4S] cluster</name>
        <dbReference type="ChEBI" id="CHEBI:49883"/>
    </ligand>
</feature>
<feature type="binding site" evidence="17">
    <location>
        <position position="135"/>
    </location>
    <ligand>
        <name>[4Fe-4S] cluster</name>
        <dbReference type="ChEBI" id="CHEBI:49883"/>
    </ligand>
</feature>
<protein>
    <recommendedName>
        <fullName evidence="5 17">Epoxyqueuosine reductase QueH</fullName>
        <ecNumber evidence="4 17">1.17.99.6</ecNumber>
    </recommendedName>
    <alternativeName>
        <fullName evidence="15 17">Queuosine biosynthesis protein QueH</fullName>
    </alternativeName>
</protein>
<dbReference type="GO" id="GO:0051539">
    <property type="term" value="F:4 iron, 4 sulfur cluster binding"/>
    <property type="evidence" value="ECO:0007669"/>
    <property type="project" value="UniProtKB-UniRule"/>
</dbReference>
<keyword evidence="19" id="KW-1185">Reference proteome</keyword>
<evidence type="ECO:0000256" key="11">
    <source>
        <dbReference type="ARBA" id="ARBA00023004"/>
    </source>
</evidence>
<evidence type="ECO:0000313" key="19">
    <source>
        <dbReference type="Proteomes" id="UP000063781"/>
    </source>
</evidence>
<evidence type="ECO:0000256" key="15">
    <source>
        <dbReference type="ARBA" id="ARBA00031446"/>
    </source>
</evidence>
<dbReference type="GO" id="GO:0052693">
    <property type="term" value="F:epoxyqueuosine reductase activity"/>
    <property type="evidence" value="ECO:0007669"/>
    <property type="project" value="UniProtKB-UniRule"/>
</dbReference>
<dbReference type="KEGG" id="erl:AOC36_02485"/>
<evidence type="ECO:0000256" key="10">
    <source>
        <dbReference type="ARBA" id="ARBA00023002"/>
    </source>
</evidence>
<proteinExistence type="inferred from homology"/>
<dbReference type="EC" id="1.17.99.6" evidence="4 17"/>
<evidence type="ECO:0000256" key="2">
    <source>
        <dbReference type="ARBA" id="ARBA00004691"/>
    </source>
</evidence>
<dbReference type="Pfam" id="PF02677">
    <property type="entry name" value="QueH"/>
    <property type="match status" value="1"/>
</dbReference>
<keyword evidence="12 17" id="KW-0411">Iron-sulfur</keyword>
<evidence type="ECO:0000256" key="6">
    <source>
        <dbReference type="ARBA" id="ARBA00022485"/>
    </source>
</evidence>
<keyword evidence="13 17" id="KW-1015">Disulfide bond</keyword>
<evidence type="ECO:0000256" key="3">
    <source>
        <dbReference type="ARBA" id="ARBA00008207"/>
    </source>
</evidence>
<comment type="similarity">
    <text evidence="3 17">Belongs to the QueH family.</text>
</comment>
<comment type="catalytic activity">
    <reaction evidence="16 17">
        <text>epoxyqueuosine(34) in tRNA + AH2 = queuosine(34) in tRNA + A + H2O</text>
        <dbReference type="Rhea" id="RHEA:32159"/>
        <dbReference type="Rhea" id="RHEA-COMP:18571"/>
        <dbReference type="Rhea" id="RHEA-COMP:18582"/>
        <dbReference type="ChEBI" id="CHEBI:13193"/>
        <dbReference type="ChEBI" id="CHEBI:15377"/>
        <dbReference type="ChEBI" id="CHEBI:17499"/>
        <dbReference type="ChEBI" id="CHEBI:194431"/>
        <dbReference type="ChEBI" id="CHEBI:194443"/>
        <dbReference type="EC" id="1.17.99.6"/>
    </reaction>
</comment>
<sequence length="245" mass="28067">MTKDEIQNLLMTYQKDQKVNYDDVLKKVIKKWHADSIRPTVLMHSCCAPCSTVMLESLCEHCDVTVYFSNSNIYPQVEYDRRALVQKEFVEAFNASTGNDVKFIEAPYKPNAFVKMVKEGHLEEEPEGGKRCNACFDMRLDSVAKEAARLGFDYFGSAITLSPHKNSQLVNAVGLDVQKLYDVSYLPSDFKKNNGYKRSVELCHDYDIYRQCYCGCIFAARKQGVDLMKISQEAKEFIELKKNAQ</sequence>
<evidence type="ECO:0000256" key="7">
    <source>
        <dbReference type="ARBA" id="ARBA00022694"/>
    </source>
</evidence>